<dbReference type="InterPro" id="IPR000618">
    <property type="entry name" value="Insect_cuticle"/>
</dbReference>
<dbReference type="AlphaFoldDB" id="A0A194RIU8"/>
<dbReference type="STRING" id="76193.A0A194RIU8"/>
<dbReference type="InParanoid" id="A0A194RIU8"/>
<sequence>MINTDVSACCVARHLGALTLDRMLEAVAVVSAQPVSNVLQLDLEPEEAQQYINNPPFAEPELAGRTNILPLIRYDDPRFRSAEAGPTLGHYWRNGEEIQDPENYQEEVYEAAQFHGQSGRGDYAYGYRTPESAKVEDRAGSGDVQGSYVYKNNNDQLVKVRYWADSQGFHQEDNLPKVELKPAEETPEVRAARLEHERAWQLARAASLLAPLPQEYQAAASELQGAVVAAPAQYPVVAARAQVPVVAAPAQNPVVAARAQDPQPRKGKAYQQQYYTTTTTTTTEEPEPTGPPRGFFYSFTYPVSVIVPKEGAASSQDPANLANLAARTS</sequence>
<organism evidence="4 5">
    <name type="scientific">Papilio machaon</name>
    <name type="common">Old World swallowtail butterfly</name>
    <dbReference type="NCBI Taxonomy" id="76193"/>
    <lineage>
        <taxon>Eukaryota</taxon>
        <taxon>Metazoa</taxon>
        <taxon>Ecdysozoa</taxon>
        <taxon>Arthropoda</taxon>
        <taxon>Hexapoda</taxon>
        <taxon>Insecta</taxon>
        <taxon>Pterygota</taxon>
        <taxon>Neoptera</taxon>
        <taxon>Endopterygota</taxon>
        <taxon>Lepidoptera</taxon>
        <taxon>Glossata</taxon>
        <taxon>Ditrysia</taxon>
        <taxon>Papilionoidea</taxon>
        <taxon>Papilionidae</taxon>
        <taxon>Papilioninae</taxon>
        <taxon>Papilio</taxon>
    </lineage>
</organism>
<evidence type="ECO:0000313" key="5">
    <source>
        <dbReference type="Proteomes" id="UP000053240"/>
    </source>
</evidence>
<feature type="region of interest" description="Disordered" evidence="3">
    <location>
        <begin position="310"/>
        <end position="329"/>
    </location>
</feature>
<evidence type="ECO:0000256" key="3">
    <source>
        <dbReference type="SAM" id="MobiDB-lite"/>
    </source>
</evidence>
<evidence type="ECO:0000256" key="2">
    <source>
        <dbReference type="PROSITE-ProRule" id="PRU00497"/>
    </source>
</evidence>
<keyword evidence="2" id="KW-0193">Cuticle</keyword>
<protein>
    <submittedName>
        <fullName evidence="4">Cuticle protein 6</fullName>
    </submittedName>
</protein>
<gene>
    <name evidence="4" type="ORF">RR48_09912</name>
</gene>
<proteinExistence type="predicted"/>
<dbReference type="Proteomes" id="UP000053240">
    <property type="component" value="Unassembled WGS sequence"/>
</dbReference>
<dbReference type="PROSITE" id="PS51155">
    <property type="entry name" value="CHIT_BIND_RR_2"/>
    <property type="match status" value="1"/>
</dbReference>
<keyword evidence="1" id="KW-0732">Signal</keyword>
<dbReference type="FunCoup" id="A0A194RIU8">
    <property type="interactions" value="22"/>
</dbReference>
<evidence type="ECO:0000313" key="4">
    <source>
        <dbReference type="EMBL" id="KPJ15866.1"/>
    </source>
</evidence>
<evidence type="ECO:0000256" key="1">
    <source>
        <dbReference type="ARBA" id="ARBA00022729"/>
    </source>
</evidence>
<dbReference type="Pfam" id="PF00379">
    <property type="entry name" value="Chitin_bind_4"/>
    <property type="match status" value="1"/>
</dbReference>
<dbReference type="EMBL" id="KQ460323">
    <property type="protein sequence ID" value="KPJ15866.1"/>
    <property type="molecule type" value="Genomic_DNA"/>
</dbReference>
<accession>A0A194RIU8</accession>
<dbReference type="GO" id="GO:0042302">
    <property type="term" value="F:structural constituent of cuticle"/>
    <property type="evidence" value="ECO:0007669"/>
    <property type="project" value="UniProtKB-UniRule"/>
</dbReference>
<name>A0A194RIU8_PAPMA</name>
<reference evidence="4 5" key="1">
    <citation type="journal article" date="2015" name="Nat. Commun.">
        <title>Outbred genome sequencing and CRISPR/Cas9 gene editing in butterflies.</title>
        <authorList>
            <person name="Li X."/>
            <person name="Fan D."/>
            <person name="Zhang W."/>
            <person name="Liu G."/>
            <person name="Zhang L."/>
            <person name="Zhao L."/>
            <person name="Fang X."/>
            <person name="Chen L."/>
            <person name="Dong Y."/>
            <person name="Chen Y."/>
            <person name="Ding Y."/>
            <person name="Zhao R."/>
            <person name="Feng M."/>
            <person name="Zhu Y."/>
            <person name="Feng Y."/>
            <person name="Jiang X."/>
            <person name="Zhu D."/>
            <person name="Xiang H."/>
            <person name="Feng X."/>
            <person name="Li S."/>
            <person name="Wang J."/>
            <person name="Zhang G."/>
            <person name="Kronforst M.R."/>
            <person name="Wang W."/>
        </authorList>
    </citation>
    <scope>NUCLEOTIDE SEQUENCE [LARGE SCALE GENOMIC DNA]</scope>
    <source>
        <strain evidence="4">Ya'a_city_454_Pm</strain>
        <tissue evidence="4">Whole body</tissue>
    </source>
</reference>
<keyword evidence="5" id="KW-1185">Reference proteome</keyword>